<dbReference type="InterPro" id="IPR045379">
    <property type="entry name" value="Crinkler_N"/>
</dbReference>
<evidence type="ECO:0000256" key="1">
    <source>
        <dbReference type="ARBA" id="ARBA00004340"/>
    </source>
</evidence>
<dbReference type="GO" id="GO:0005576">
    <property type="term" value="C:extracellular region"/>
    <property type="evidence" value="ECO:0007669"/>
    <property type="project" value="UniProtKB-SubCell"/>
</dbReference>
<accession>A0A9P6FKQ5</accession>
<evidence type="ECO:0000313" key="5">
    <source>
        <dbReference type="EMBL" id="KAF9577198.1"/>
    </source>
</evidence>
<comment type="subcellular location">
    <subcellularLocation>
        <location evidence="1">Host cell</location>
    </subcellularLocation>
    <subcellularLocation>
        <location evidence="2">Secreted</location>
    </subcellularLocation>
</comment>
<keyword evidence="3" id="KW-0964">Secreted</keyword>
<dbReference type="Proteomes" id="UP000780801">
    <property type="component" value="Unassembled WGS sequence"/>
</dbReference>
<feature type="domain" description="Crinkler effector protein N-terminal" evidence="4">
    <location>
        <begin position="6"/>
        <end position="103"/>
    </location>
</feature>
<name>A0A9P6FKQ5_9FUNG</name>
<gene>
    <name evidence="5" type="ORF">BGW38_007752</name>
</gene>
<dbReference type="GO" id="GO:0043657">
    <property type="term" value="C:host cell"/>
    <property type="evidence" value="ECO:0007669"/>
    <property type="project" value="UniProtKB-SubCell"/>
</dbReference>
<protein>
    <recommendedName>
        <fullName evidence="4">Crinkler effector protein N-terminal domain-containing protein</fullName>
    </recommendedName>
</protein>
<dbReference type="OrthoDB" id="3026531at2759"/>
<keyword evidence="6" id="KW-1185">Reference proteome</keyword>
<evidence type="ECO:0000313" key="6">
    <source>
        <dbReference type="Proteomes" id="UP000780801"/>
    </source>
</evidence>
<evidence type="ECO:0000256" key="3">
    <source>
        <dbReference type="ARBA" id="ARBA00022525"/>
    </source>
</evidence>
<dbReference type="Pfam" id="PF20147">
    <property type="entry name" value="Crinkler"/>
    <property type="match status" value="1"/>
</dbReference>
<dbReference type="EMBL" id="JAABOA010005157">
    <property type="protein sequence ID" value="KAF9577198.1"/>
    <property type="molecule type" value="Genomic_DNA"/>
</dbReference>
<comment type="caution">
    <text evidence="5">The sequence shown here is derived from an EMBL/GenBank/DDBJ whole genome shotgun (WGS) entry which is preliminary data.</text>
</comment>
<reference evidence="5" key="1">
    <citation type="journal article" date="2020" name="Fungal Divers.">
        <title>Resolving the Mortierellaceae phylogeny through synthesis of multi-gene phylogenetics and phylogenomics.</title>
        <authorList>
            <person name="Vandepol N."/>
            <person name="Liber J."/>
            <person name="Desiro A."/>
            <person name="Na H."/>
            <person name="Kennedy M."/>
            <person name="Barry K."/>
            <person name="Grigoriev I.V."/>
            <person name="Miller A.N."/>
            <person name="O'Donnell K."/>
            <person name="Stajich J.E."/>
            <person name="Bonito G."/>
        </authorList>
    </citation>
    <scope>NUCLEOTIDE SEQUENCE</scope>
    <source>
        <strain evidence="5">KOD1015</strain>
    </source>
</reference>
<proteinExistence type="predicted"/>
<dbReference type="AlphaFoldDB" id="A0A9P6FKQ5"/>
<evidence type="ECO:0000256" key="2">
    <source>
        <dbReference type="ARBA" id="ARBA00004613"/>
    </source>
</evidence>
<organism evidence="5 6">
    <name type="scientific">Lunasporangiospora selenospora</name>
    <dbReference type="NCBI Taxonomy" id="979761"/>
    <lineage>
        <taxon>Eukaryota</taxon>
        <taxon>Fungi</taxon>
        <taxon>Fungi incertae sedis</taxon>
        <taxon>Mucoromycota</taxon>
        <taxon>Mortierellomycotina</taxon>
        <taxon>Mortierellomycetes</taxon>
        <taxon>Mortierellales</taxon>
        <taxon>Mortierellaceae</taxon>
        <taxon>Lunasporangiospora</taxon>
    </lineage>
</organism>
<sequence>MIADGLTLFCLVNGEASFSVEIEPTKTVDALKKLIKAEKSPEFDDIAANNLILWRVSIPFTEEEHPILLDSQDEKRKLVIPTARLHKLFPGELLDETIHIIVELLLQPKEFEVVIASDGGLVAEEIKFPWLVNAKTATLDELWTIVFQNWNFCSDYKQSDLRMVLKTGNPDQQPQHH</sequence>
<evidence type="ECO:0000259" key="4">
    <source>
        <dbReference type="Pfam" id="PF20147"/>
    </source>
</evidence>